<evidence type="ECO:0000313" key="1">
    <source>
        <dbReference type="EMBL" id="MFM9654024.1"/>
    </source>
</evidence>
<organism evidence="1 2">
    <name type="scientific">Streptomyces galilaeus</name>
    <dbReference type="NCBI Taxonomy" id="33899"/>
    <lineage>
        <taxon>Bacteria</taxon>
        <taxon>Bacillati</taxon>
        <taxon>Actinomycetota</taxon>
        <taxon>Actinomycetes</taxon>
        <taxon>Kitasatosporales</taxon>
        <taxon>Streptomycetaceae</taxon>
        <taxon>Streptomyces</taxon>
    </lineage>
</organism>
<dbReference type="RefSeq" id="WP_409098270.1">
    <property type="nucleotide sequence ID" value="NZ_JBJVNE010000759.1"/>
</dbReference>
<protein>
    <submittedName>
        <fullName evidence="1">Encapsulin</fullName>
    </submittedName>
</protein>
<feature type="non-terminal residue" evidence="1">
    <location>
        <position position="36"/>
    </location>
</feature>
<name>A0ABW9J023_STRGJ</name>
<accession>A0ABW9J023</accession>
<dbReference type="InterPro" id="IPR007544">
    <property type="entry name" value="ENCAP"/>
</dbReference>
<dbReference type="Pfam" id="PF04454">
    <property type="entry name" value="Linocin_M18"/>
    <property type="match status" value="1"/>
</dbReference>
<proteinExistence type="predicted"/>
<dbReference type="Proteomes" id="UP001631993">
    <property type="component" value="Unassembled WGS sequence"/>
</dbReference>
<dbReference type="Gene3D" id="3.30.2400.30">
    <property type="match status" value="1"/>
</dbReference>
<keyword evidence="2" id="KW-1185">Reference proteome</keyword>
<reference evidence="1 2" key="1">
    <citation type="submission" date="2024-12" db="EMBL/GenBank/DDBJ databases">
        <title>Forecasting of Potato common scab and diversities of Pathogenic streptomyces spp. in china.</title>
        <authorList>
            <person name="Handique U."/>
            <person name="Wu J."/>
        </authorList>
    </citation>
    <scope>NUCLEOTIDE SEQUENCE [LARGE SCALE GENOMIC DNA]</scope>
    <source>
        <strain evidence="1 2">ZRIMU1585</strain>
    </source>
</reference>
<evidence type="ECO:0000313" key="2">
    <source>
        <dbReference type="Proteomes" id="UP001631993"/>
    </source>
</evidence>
<comment type="caution">
    <text evidence="1">The sequence shown here is derived from an EMBL/GenBank/DDBJ whole genome shotgun (WGS) entry which is preliminary data.</text>
</comment>
<gene>
    <name evidence="1" type="ORF">ACKI1S_49825</name>
</gene>
<sequence>MDHLTRPLAPITDETWDALDDEARTRLQPVLGARRL</sequence>
<dbReference type="EMBL" id="JBJVNE010000759">
    <property type="protein sequence ID" value="MFM9654024.1"/>
    <property type="molecule type" value="Genomic_DNA"/>
</dbReference>